<sequence>MTVLHRGFDTLALAVRANIPAELFEYLEAEKDRADQERREVLIDYNGVQLHLKAHGGNG</sequence>
<organism evidence="1 2">
    <name type="scientific">Harenicola maris</name>
    <dbReference type="NCBI Taxonomy" id="2841044"/>
    <lineage>
        <taxon>Bacteria</taxon>
        <taxon>Pseudomonadati</taxon>
        <taxon>Pseudomonadota</taxon>
        <taxon>Alphaproteobacteria</taxon>
        <taxon>Rhodobacterales</taxon>
        <taxon>Paracoccaceae</taxon>
        <taxon>Harenicola</taxon>
    </lineage>
</organism>
<comment type="caution">
    <text evidence="1">The sequence shown here is derived from an EMBL/GenBank/DDBJ whole genome shotgun (WGS) entry which is preliminary data.</text>
</comment>
<proteinExistence type="predicted"/>
<gene>
    <name evidence="1" type="ORF">IV417_10980</name>
</gene>
<dbReference type="AlphaFoldDB" id="A0AAP2CQC9"/>
<evidence type="ECO:0000313" key="2">
    <source>
        <dbReference type="Proteomes" id="UP001315686"/>
    </source>
</evidence>
<dbReference type="Proteomes" id="UP001315686">
    <property type="component" value="Unassembled WGS sequence"/>
</dbReference>
<protein>
    <recommendedName>
        <fullName evidence="3">Transposase</fullName>
    </recommendedName>
</protein>
<evidence type="ECO:0008006" key="3">
    <source>
        <dbReference type="Google" id="ProtNLM"/>
    </source>
</evidence>
<dbReference type="EMBL" id="JADQAZ010000002">
    <property type="protein sequence ID" value="MBT0957915.1"/>
    <property type="molecule type" value="Genomic_DNA"/>
</dbReference>
<evidence type="ECO:0000313" key="1">
    <source>
        <dbReference type="EMBL" id="MBT0957915.1"/>
    </source>
</evidence>
<name>A0AAP2CQC9_9RHOB</name>
<accession>A0AAP2CQC9</accession>
<dbReference type="RefSeq" id="WP_327794136.1">
    <property type="nucleotide sequence ID" value="NZ_JADQAZ010000002.1"/>
</dbReference>
<keyword evidence="2" id="KW-1185">Reference proteome</keyword>
<reference evidence="1 2" key="1">
    <citation type="journal article" date="2021" name="Arch. Microbiol.">
        <title>Harenicola maris gen. nov., sp. nov. isolated from the Sea of Japan shallow sediments.</title>
        <authorList>
            <person name="Romanenko L.A."/>
            <person name="Kurilenko V.V."/>
            <person name="Chernysheva N.Y."/>
            <person name="Tekutyeva L.A."/>
            <person name="Velansky P.V."/>
            <person name="Svetashev V.I."/>
            <person name="Isaeva M.P."/>
        </authorList>
    </citation>
    <scope>NUCLEOTIDE SEQUENCE [LARGE SCALE GENOMIC DNA]</scope>
    <source>
        <strain evidence="1 2">KMM 3653</strain>
    </source>
</reference>